<gene>
    <name evidence="1" type="ORF">LCGC14_1028950</name>
</gene>
<reference evidence="1" key="1">
    <citation type="journal article" date="2015" name="Nature">
        <title>Complex archaea that bridge the gap between prokaryotes and eukaryotes.</title>
        <authorList>
            <person name="Spang A."/>
            <person name="Saw J.H."/>
            <person name="Jorgensen S.L."/>
            <person name="Zaremba-Niedzwiedzka K."/>
            <person name="Martijn J."/>
            <person name="Lind A.E."/>
            <person name="van Eijk R."/>
            <person name="Schleper C."/>
            <person name="Guy L."/>
            <person name="Ettema T.J."/>
        </authorList>
    </citation>
    <scope>NUCLEOTIDE SEQUENCE</scope>
</reference>
<comment type="caution">
    <text evidence="1">The sequence shown here is derived from an EMBL/GenBank/DDBJ whole genome shotgun (WGS) entry which is preliminary data.</text>
</comment>
<protein>
    <submittedName>
        <fullName evidence="1">Uncharacterized protein</fullName>
    </submittedName>
</protein>
<name>A0A0F9QD87_9ZZZZ</name>
<sequence length="95" mass="11067">MLYIFQSGDEFLKLKIDRKNKKFEIASSKTTYRFIPTPFWKLFGDAIKTLKGLKPPTEEESKKEMSEAELLSDEDFEKKVINDSAQLGYILVKKI</sequence>
<proteinExistence type="predicted"/>
<dbReference type="EMBL" id="LAZR01004162">
    <property type="protein sequence ID" value="KKN11191.1"/>
    <property type="molecule type" value="Genomic_DNA"/>
</dbReference>
<evidence type="ECO:0000313" key="1">
    <source>
        <dbReference type="EMBL" id="KKN11191.1"/>
    </source>
</evidence>
<dbReference type="AlphaFoldDB" id="A0A0F9QD87"/>
<accession>A0A0F9QD87</accession>
<organism evidence="1">
    <name type="scientific">marine sediment metagenome</name>
    <dbReference type="NCBI Taxonomy" id="412755"/>
    <lineage>
        <taxon>unclassified sequences</taxon>
        <taxon>metagenomes</taxon>
        <taxon>ecological metagenomes</taxon>
    </lineage>
</organism>